<dbReference type="Pfam" id="PF00072">
    <property type="entry name" value="Response_reg"/>
    <property type="match status" value="1"/>
</dbReference>
<sequence>MEFTILIVEDERKIAEVVRDYLRNERYNVEITDCGERAVERVNRGDVDLVLLDLMLPGMSGEEVCKKIRRVSTVPIIMVTAKTAEPERIEGLSLGADDYIGKPFSPRELVARVKAVLRRTSDQQPLAERIYLRGEVVLDDAAKRILKKGETVPVTPTEYKILVLLARHPRRTFSRSELVEKIFGYDYEGDERVIDTHIKNLRRKIEDDPKSPQIVVSVYGHGYRLGG</sequence>
<dbReference type="SUPFAM" id="SSF46894">
    <property type="entry name" value="C-terminal effector domain of the bipartite response regulators"/>
    <property type="match status" value="1"/>
</dbReference>
<dbReference type="Gene3D" id="3.40.50.2300">
    <property type="match status" value="1"/>
</dbReference>
<keyword evidence="1 6" id="KW-0597">Phosphoprotein</keyword>
<evidence type="ECO:0000256" key="7">
    <source>
        <dbReference type="PROSITE-ProRule" id="PRU01091"/>
    </source>
</evidence>
<dbReference type="InterPro" id="IPR001789">
    <property type="entry name" value="Sig_transdc_resp-reg_receiver"/>
</dbReference>
<dbReference type="PROSITE" id="PS51755">
    <property type="entry name" value="OMPR_PHOB"/>
    <property type="match status" value="1"/>
</dbReference>
<proteinExistence type="predicted"/>
<keyword evidence="5" id="KW-0804">Transcription</keyword>
<reference evidence="11" key="1">
    <citation type="journal article" date="2019" name="Int. J. Syst. Evol. Microbiol.">
        <title>The Global Catalogue of Microorganisms (GCM) 10K type strain sequencing project: providing services to taxonomists for standard genome sequencing and annotation.</title>
        <authorList>
            <consortium name="The Broad Institute Genomics Platform"/>
            <consortium name="The Broad Institute Genome Sequencing Center for Infectious Disease"/>
            <person name="Wu L."/>
            <person name="Ma J."/>
        </authorList>
    </citation>
    <scope>NUCLEOTIDE SEQUENCE [LARGE SCALE GENOMIC DNA]</scope>
    <source>
        <strain evidence="11">WYCCWR 12678</strain>
    </source>
</reference>
<dbReference type="Proteomes" id="UP001596002">
    <property type="component" value="Unassembled WGS sequence"/>
</dbReference>
<dbReference type="Gene3D" id="1.10.10.10">
    <property type="entry name" value="Winged helix-like DNA-binding domain superfamily/Winged helix DNA-binding domain"/>
    <property type="match status" value="1"/>
</dbReference>
<dbReference type="SMART" id="SM00862">
    <property type="entry name" value="Trans_reg_C"/>
    <property type="match status" value="1"/>
</dbReference>
<name>A0ABV9Q171_9BACL</name>
<dbReference type="InterPro" id="IPR039420">
    <property type="entry name" value="WalR-like"/>
</dbReference>
<feature type="modified residue" description="4-aspartylphosphate" evidence="6">
    <location>
        <position position="53"/>
    </location>
</feature>
<evidence type="ECO:0000256" key="4">
    <source>
        <dbReference type="ARBA" id="ARBA00023125"/>
    </source>
</evidence>
<evidence type="ECO:0000256" key="3">
    <source>
        <dbReference type="ARBA" id="ARBA00023015"/>
    </source>
</evidence>
<dbReference type="PROSITE" id="PS50110">
    <property type="entry name" value="RESPONSE_REGULATORY"/>
    <property type="match status" value="1"/>
</dbReference>
<dbReference type="Gene3D" id="6.10.250.690">
    <property type="match status" value="1"/>
</dbReference>
<feature type="DNA-binding region" description="OmpR/PhoB-type" evidence="7">
    <location>
        <begin position="128"/>
        <end position="227"/>
    </location>
</feature>
<evidence type="ECO:0000259" key="9">
    <source>
        <dbReference type="PROSITE" id="PS51755"/>
    </source>
</evidence>
<dbReference type="InterPro" id="IPR011006">
    <property type="entry name" value="CheY-like_superfamily"/>
</dbReference>
<dbReference type="RefSeq" id="WP_380024975.1">
    <property type="nucleotide sequence ID" value="NZ_JBHSHC010000044.1"/>
</dbReference>
<dbReference type="InterPro" id="IPR016032">
    <property type="entry name" value="Sig_transdc_resp-reg_C-effctor"/>
</dbReference>
<dbReference type="Pfam" id="PF00486">
    <property type="entry name" value="Trans_reg_C"/>
    <property type="match status" value="1"/>
</dbReference>
<evidence type="ECO:0000256" key="1">
    <source>
        <dbReference type="ARBA" id="ARBA00022553"/>
    </source>
</evidence>
<gene>
    <name evidence="10" type="ORF">ACFO8Q_06885</name>
</gene>
<dbReference type="InterPro" id="IPR001867">
    <property type="entry name" value="OmpR/PhoB-type_DNA-bd"/>
</dbReference>
<evidence type="ECO:0000256" key="2">
    <source>
        <dbReference type="ARBA" id="ARBA00023012"/>
    </source>
</evidence>
<feature type="domain" description="Response regulatory" evidence="8">
    <location>
        <begin position="4"/>
        <end position="117"/>
    </location>
</feature>
<evidence type="ECO:0000256" key="6">
    <source>
        <dbReference type="PROSITE-ProRule" id="PRU00169"/>
    </source>
</evidence>
<accession>A0ABV9Q171</accession>
<evidence type="ECO:0000313" key="11">
    <source>
        <dbReference type="Proteomes" id="UP001596002"/>
    </source>
</evidence>
<dbReference type="PANTHER" id="PTHR48111:SF73">
    <property type="entry name" value="ALKALINE PHOSPHATASE SYNTHESIS TRANSCRIPTIONAL REGULATORY PROTEIN PHOP"/>
    <property type="match status" value="1"/>
</dbReference>
<evidence type="ECO:0000256" key="5">
    <source>
        <dbReference type="ARBA" id="ARBA00023163"/>
    </source>
</evidence>
<feature type="domain" description="OmpR/PhoB-type" evidence="9">
    <location>
        <begin position="128"/>
        <end position="227"/>
    </location>
</feature>
<keyword evidence="2" id="KW-0902">Two-component regulatory system</keyword>
<organism evidence="10 11">
    <name type="scientific">Effusibacillus consociatus</name>
    <dbReference type="NCBI Taxonomy" id="1117041"/>
    <lineage>
        <taxon>Bacteria</taxon>
        <taxon>Bacillati</taxon>
        <taxon>Bacillota</taxon>
        <taxon>Bacilli</taxon>
        <taxon>Bacillales</taxon>
        <taxon>Alicyclobacillaceae</taxon>
        <taxon>Effusibacillus</taxon>
    </lineage>
</organism>
<protein>
    <submittedName>
        <fullName evidence="10">Response regulator</fullName>
    </submittedName>
</protein>
<dbReference type="InterPro" id="IPR036388">
    <property type="entry name" value="WH-like_DNA-bd_sf"/>
</dbReference>
<comment type="caution">
    <text evidence="10">The sequence shown here is derived from an EMBL/GenBank/DDBJ whole genome shotgun (WGS) entry which is preliminary data.</text>
</comment>
<dbReference type="SMART" id="SM00448">
    <property type="entry name" value="REC"/>
    <property type="match status" value="1"/>
</dbReference>
<dbReference type="PANTHER" id="PTHR48111">
    <property type="entry name" value="REGULATOR OF RPOS"/>
    <property type="match status" value="1"/>
</dbReference>
<evidence type="ECO:0000313" key="10">
    <source>
        <dbReference type="EMBL" id="MFC4767092.1"/>
    </source>
</evidence>
<keyword evidence="4 7" id="KW-0238">DNA-binding</keyword>
<keyword evidence="3" id="KW-0805">Transcription regulation</keyword>
<evidence type="ECO:0000259" key="8">
    <source>
        <dbReference type="PROSITE" id="PS50110"/>
    </source>
</evidence>
<dbReference type="SUPFAM" id="SSF52172">
    <property type="entry name" value="CheY-like"/>
    <property type="match status" value="1"/>
</dbReference>
<dbReference type="CDD" id="cd00383">
    <property type="entry name" value="trans_reg_C"/>
    <property type="match status" value="1"/>
</dbReference>
<keyword evidence="11" id="KW-1185">Reference proteome</keyword>
<dbReference type="EMBL" id="JBHSHC010000044">
    <property type="protein sequence ID" value="MFC4767092.1"/>
    <property type="molecule type" value="Genomic_DNA"/>
</dbReference>